<evidence type="ECO:0000313" key="1">
    <source>
        <dbReference type="EMBL" id="KAK9134490.1"/>
    </source>
</evidence>
<evidence type="ECO:0000313" key="2">
    <source>
        <dbReference type="Proteomes" id="UP001420932"/>
    </source>
</evidence>
<name>A0AAP0JK82_9MAGN</name>
<dbReference type="EMBL" id="JBBNAF010000006">
    <property type="protein sequence ID" value="KAK9134490.1"/>
    <property type="molecule type" value="Genomic_DNA"/>
</dbReference>
<gene>
    <name evidence="1" type="ORF">Syun_013820</name>
</gene>
<organism evidence="1 2">
    <name type="scientific">Stephania yunnanensis</name>
    <dbReference type="NCBI Taxonomy" id="152371"/>
    <lineage>
        <taxon>Eukaryota</taxon>
        <taxon>Viridiplantae</taxon>
        <taxon>Streptophyta</taxon>
        <taxon>Embryophyta</taxon>
        <taxon>Tracheophyta</taxon>
        <taxon>Spermatophyta</taxon>
        <taxon>Magnoliopsida</taxon>
        <taxon>Ranunculales</taxon>
        <taxon>Menispermaceae</taxon>
        <taxon>Menispermoideae</taxon>
        <taxon>Cissampelideae</taxon>
        <taxon>Stephania</taxon>
    </lineage>
</organism>
<keyword evidence="2" id="KW-1185">Reference proteome</keyword>
<comment type="caution">
    <text evidence="1">The sequence shown here is derived from an EMBL/GenBank/DDBJ whole genome shotgun (WGS) entry which is preliminary data.</text>
</comment>
<proteinExistence type="predicted"/>
<sequence length="52" mass="5961">MSAAYSVSVTSAFPCCSKLLCQGKIQPKSRRMQQQFSLHRRYIKILNLKTRG</sequence>
<accession>A0AAP0JK82</accession>
<reference evidence="1 2" key="1">
    <citation type="submission" date="2024-01" db="EMBL/GenBank/DDBJ databases">
        <title>Genome assemblies of Stephania.</title>
        <authorList>
            <person name="Yang L."/>
        </authorList>
    </citation>
    <scope>NUCLEOTIDE SEQUENCE [LARGE SCALE GENOMIC DNA]</scope>
    <source>
        <strain evidence="1">YNDBR</strain>
        <tissue evidence="1">Leaf</tissue>
    </source>
</reference>
<dbReference type="Proteomes" id="UP001420932">
    <property type="component" value="Unassembled WGS sequence"/>
</dbReference>
<protein>
    <submittedName>
        <fullName evidence="1">Uncharacterized protein</fullName>
    </submittedName>
</protein>
<dbReference type="AlphaFoldDB" id="A0AAP0JK82"/>